<dbReference type="EMBL" id="JAEPRD010000033">
    <property type="protein sequence ID" value="KAG2205962.1"/>
    <property type="molecule type" value="Genomic_DNA"/>
</dbReference>
<dbReference type="AlphaFoldDB" id="A0A8H7R8Y3"/>
<organism evidence="2 3">
    <name type="scientific">Mucor saturninus</name>
    <dbReference type="NCBI Taxonomy" id="64648"/>
    <lineage>
        <taxon>Eukaryota</taxon>
        <taxon>Fungi</taxon>
        <taxon>Fungi incertae sedis</taxon>
        <taxon>Mucoromycota</taxon>
        <taxon>Mucoromycotina</taxon>
        <taxon>Mucoromycetes</taxon>
        <taxon>Mucorales</taxon>
        <taxon>Mucorineae</taxon>
        <taxon>Mucoraceae</taxon>
        <taxon>Mucor</taxon>
    </lineage>
</organism>
<protein>
    <submittedName>
        <fullName evidence="2">Uncharacterized protein</fullName>
    </submittedName>
</protein>
<keyword evidence="3" id="KW-1185">Reference proteome</keyword>
<reference evidence="2" key="1">
    <citation type="submission" date="2020-12" db="EMBL/GenBank/DDBJ databases">
        <title>Metabolic potential, ecology and presence of endohyphal bacteria is reflected in genomic diversity of Mucoromycotina.</title>
        <authorList>
            <person name="Muszewska A."/>
            <person name="Okrasinska A."/>
            <person name="Steczkiewicz K."/>
            <person name="Drgas O."/>
            <person name="Orlowska M."/>
            <person name="Perlinska-Lenart U."/>
            <person name="Aleksandrzak-Piekarczyk T."/>
            <person name="Szatraj K."/>
            <person name="Zielenkiewicz U."/>
            <person name="Pilsyk S."/>
            <person name="Malc E."/>
            <person name="Mieczkowski P."/>
            <person name="Kruszewska J.S."/>
            <person name="Biernat P."/>
            <person name="Pawlowska J."/>
        </authorList>
    </citation>
    <scope>NUCLEOTIDE SEQUENCE</scope>
    <source>
        <strain evidence="2">WA0000017839</strain>
    </source>
</reference>
<comment type="caution">
    <text evidence="2">The sequence shown here is derived from an EMBL/GenBank/DDBJ whole genome shotgun (WGS) entry which is preliminary data.</text>
</comment>
<feature type="non-terminal residue" evidence="2">
    <location>
        <position position="1"/>
    </location>
</feature>
<gene>
    <name evidence="2" type="ORF">INT47_005280</name>
</gene>
<dbReference type="OrthoDB" id="2269041at2759"/>
<feature type="compositionally biased region" description="Polar residues" evidence="1">
    <location>
        <begin position="1"/>
        <end position="13"/>
    </location>
</feature>
<proteinExistence type="predicted"/>
<name>A0A8H7R8Y3_9FUNG</name>
<accession>A0A8H7R8Y3</accession>
<evidence type="ECO:0000256" key="1">
    <source>
        <dbReference type="SAM" id="MobiDB-lite"/>
    </source>
</evidence>
<sequence>MTFTHLETMNPFATHSRKTQRVYKSPADANEPSPFQKEKNKPLDIDAEDEEAGTILMSLAQHANRIHTTYDEKPARSNSMSIRNLLGSESDASIISPHVSLSTESIYHENRRNSKKGFQICITPRRNSTLVDGHPIMEDRRTKSFRHPSNVRLPVNKPAKSKYKRSTAHIHISYRIHAHRTYLARP</sequence>
<feature type="region of interest" description="Disordered" evidence="1">
    <location>
        <begin position="1"/>
        <end position="43"/>
    </location>
</feature>
<evidence type="ECO:0000313" key="3">
    <source>
        <dbReference type="Proteomes" id="UP000603453"/>
    </source>
</evidence>
<evidence type="ECO:0000313" key="2">
    <source>
        <dbReference type="EMBL" id="KAG2205962.1"/>
    </source>
</evidence>
<dbReference type="Proteomes" id="UP000603453">
    <property type="component" value="Unassembled WGS sequence"/>
</dbReference>